<dbReference type="InterPro" id="IPR036465">
    <property type="entry name" value="vWFA_dom_sf"/>
</dbReference>
<protein>
    <recommendedName>
        <fullName evidence="2">VWA domain-containing protein</fullName>
    </recommendedName>
</protein>
<sequence>MKKTTDLKINNDVQAFLQKLAATPPPTVVTRHVGARLLFAMDATASRAMLWQQACDIQADMFKETTKLGNLSIQLAYYRGYREFHACPWATNASTLLRQMSRVECLTGITQIERVLAHAITEQNKQRIQAVVFIGDSVEEHADCLYERAGTLAVHSIPVFMFQEANDPATEQVFRRIANITRGAYCHFDAGSASQLRALLLAVSQFVVNGRAALEQCKSTHPKKVQQLLQQLPHK</sequence>
<accession>A0A3B0ZHG2</accession>
<gene>
    <name evidence="1" type="ORF">MNBD_GAMMA16-299</name>
</gene>
<dbReference type="SUPFAM" id="SSF53300">
    <property type="entry name" value="vWA-like"/>
    <property type="match status" value="1"/>
</dbReference>
<proteinExistence type="predicted"/>
<evidence type="ECO:0008006" key="2">
    <source>
        <dbReference type="Google" id="ProtNLM"/>
    </source>
</evidence>
<evidence type="ECO:0000313" key="1">
    <source>
        <dbReference type="EMBL" id="VAW85719.1"/>
    </source>
</evidence>
<reference evidence="1" key="1">
    <citation type="submission" date="2018-06" db="EMBL/GenBank/DDBJ databases">
        <authorList>
            <person name="Zhirakovskaya E."/>
        </authorList>
    </citation>
    <scope>NUCLEOTIDE SEQUENCE</scope>
</reference>
<dbReference type="EMBL" id="UOFO01000077">
    <property type="protein sequence ID" value="VAW85719.1"/>
    <property type="molecule type" value="Genomic_DNA"/>
</dbReference>
<organism evidence="1">
    <name type="scientific">hydrothermal vent metagenome</name>
    <dbReference type="NCBI Taxonomy" id="652676"/>
    <lineage>
        <taxon>unclassified sequences</taxon>
        <taxon>metagenomes</taxon>
        <taxon>ecological metagenomes</taxon>
    </lineage>
</organism>
<name>A0A3B0ZHG2_9ZZZZ</name>
<dbReference type="AlphaFoldDB" id="A0A3B0ZHG2"/>